<keyword evidence="3" id="KW-1185">Reference proteome</keyword>
<dbReference type="AlphaFoldDB" id="A0A1M2VR54"/>
<name>A0A1M2VR54_TRAPU</name>
<feature type="non-terminal residue" evidence="2">
    <location>
        <position position="303"/>
    </location>
</feature>
<feature type="coiled-coil region" evidence="1">
    <location>
        <begin position="188"/>
        <end position="222"/>
    </location>
</feature>
<keyword evidence="1" id="KW-0175">Coiled coil</keyword>
<evidence type="ECO:0000313" key="3">
    <source>
        <dbReference type="Proteomes" id="UP000184267"/>
    </source>
</evidence>
<accession>A0A1M2VR54</accession>
<sequence>MTSFTPAASLSAIDDIKTAIGELQLRLDLEAQSLMRQYGFDVDWNEWSMEVPFVIKTLSSAYRTQLKAGITDSARRIHMKGGLIDISARIVESGQRYAALESAYNEFKTMYDTRSSGLLPDDKPIFAEKLETFTRAMDLFRKDLTSARQILQQNEAVFQWLDRPTAQLLLPLRRLRFGTPYKELPAILAQLIADLLRFRSERRELEDRSAALDDEYRKATHSCSMSDHSLAQHTRQWKDICHALERQATLQEDVLARVKGLLDFTSPPATLPDRHGSAFFALDLRDAHIQYQAARDSVGFIHE</sequence>
<proteinExistence type="predicted"/>
<protein>
    <submittedName>
        <fullName evidence="2">Uncharacterized protein</fullName>
    </submittedName>
</protein>
<dbReference type="Proteomes" id="UP000184267">
    <property type="component" value="Unassembled WGS sequence"/>
</dbReference>
<comment type="caution">
    <text evidence="2">The sequence shown here is derived from an EMBL/GenBank/DDBJ whole genome shotgun (WGS) entry which is preliminary data.</text>
</comment>
<organism evidence="2 3">
    <name type="scientific">Trametes pubescens</name>
    <name type="common">White-rot fungus</name>
    <dbReference type="NCBI Taxonomy" id="154538"/>
    <lineage>
        <taxon>Eukaryota</taxon>
        <taxon>Fungi</taxon>
        <taxon>Dikarya</taxon>
        <taxon>Basidiomycota</taxon>
        <taxon>Agaricomycotina</taxon>
        <taxon>Agaricomycetes</taxon>
        <taxon>Polyporales</taxon>
        <taxon>Polyporaceae</taxon>
        <taxon>Trametes</taxon>
    </lineage>
</organism>
<dbReference type="EMBL" id="MNAD01000822">
    <property type="protein sequence ID" value="OJT10046.1"/>
    <property type="molecule type" value="Genomic_DNA"/>
</dbReference>
<evidence type="ECO:0000256" key="1">
    <source>
        <dbReference type="SAM" id="Coils"/>
    </source>
</evidence>
<reference evidence="2 3" key="1">
    <citation type="submission" date="2016-10" db="EMBL/GenBank/DDBJ databases">
        <title>Genome sequence of the basidiomycete white-rot fungus Trametes pubescens.</title>
        <authorList>
            <person name="Makela M.R."/>
            <person name="Granchi Z."/>
            <person name="Peng M."/>
            <person name="De Vries R.P."/>
            <person name="Grigoriev I."/>
            <person name="Riley R."/>
            <person name="Hilden K."/>
        </authorList>
    </citation>
    <scope>NUCLEOTIDE SEQUENCE [LARGE SCALE GENOMIC DNA]</scope>
    <source>
        <strain evidence="2 3">FBCC735</strain>
    </source>
</reference>
<gene>
    <name evidence="2" type="ORF">TRAPUB_13471</name>
</gene>
<evidence type="ECO:0000313" key="2">
    <source>
        <dbReference type="EMBL" id="OJT10046.1"/>
    </source>
</evidence>